<comment type="similarity">
    <text evidence="1">Belongs to the metallo-dependent hydrolases superfamily.</text>
</comment>
<dbReference type="EMBL" id="BAABHC010000029">
    <property type="protein sequence ID" value="GAA4441093.1"/>
    <property type="molecule type" value="Genomic_DNA"/>
</dbReference>
<accession>A0ABP8M282</accession>
<name>A0ABP8M282_9BACT</name>
<comment type="caution">
    <text evidence="3">The sequence shown here is derived from an EMBL/GenBank/DDBJ whole genome shotgun (WGS) entry which is preliminary data.</text>
</comment>
<dbReference type="Gene3D" id="3.20.20.140">
    <property type="entry name" value="Metal-dependent hydrolases"/>
    <property type="match status" value="1"/>
</dbReference>
<proteinExistence type="inferred from homology"/>
<dbReference type="RefSeq" id="WP_345161515.1">
    <property type="nucleotide sequence ID" value="NZ_BAABHC010000029.1"/>
</dbReference>
<evidence type="ECO:0000259" key="2">
    <source>
        <dbReference type="Pfam" id="PF04909"/>
    </source>
</evidence>
<organism evidence="3 4">
    <name type="scientific">Pontibacter saemangeumensis</name>
    <dbReference type="NCBI Taxonomy" id="1084525"/>
    <lineage>
        <taxon>Bacteria</taxon>
        <taxon>Pseudomonadati</taxon>
        <taxon>Bacteroidota</taxon>
        <taxon>Cytophagia</taxon>
        <taxon>Cytophagales</taxon>
        <taxon>Hymenobacteraceae</taxon>
        <taxon>Pontibacter</taxon>
    </lineage>
</organism>
<protein>
    <submittedName>
        <fullName evidence="3">Amidohydrolase family protein</fullName>
    </submittedName>
</protein>
<dbReference type="InterPro" id="IPR006680">
    <property type="entry name" value="Amidohydro-rel"/>
</dbReference>
<feature type="domain" description="Amidohydrolase-related" evidence="2">
    <location>
        <begin position="5"/>
        <end position="276"/>
    </location>
</feature>
<sequence length="277" mass="31492">MQRLDAHQHFWKYDPSRDSWITDDMAAIRRDFGPEDLQPLLRQHGFDGCVLVQSAEPELENAFLLKQAEQHAFIKGVVGWVDFFSETLEEQLAQYASSVKLKGFRYILQGTEDRALMLRPSFMQGIRKLLQHGFTYDILIFPDQLPYAAQLVAALPDQPFVIDHMAKPYIKAGKITEWKKDMKAVAKYANVSCKVSGMVTEADWQNWKPEDFAPYMDAAVEAFGTDRLMYGSDWPVCLVAATYGEALAIVQEYFSAFSKAEQDAVFGGNAARFYKLS</sequence>
<dbReference type="PANTHER" id="PTHR43569:SF2">
    <property type="entry name" value="AMIDOHYDROLASE-RELATED DOMAIN-CONTAINING PROTEIN"/>
    <property type="match status" value="1"/>
</dbReference>
<keyword evidence="4" id="KW-1185">Reference proteome</keyword>
<evidence type="ECO:0000256" key="1">
    <source>
        <dbReference type="ARBA" id="ARBA00038310"/>
    </source>
</evidence>
<evidence type="ECO:0000313" key="4">
    <source>
        <dbReference type="Proteomes" id="UP001500552"/>
    </source>
</evidence>
<dbReference type="InterPro" id="IPR052350">
    <property type="entry name" value="Metallo-dep_Lactonases"/>
</dbReference>
<gene>
    <name evidence="3" type="ORF">GCM10023188_39180</name>
</gene>
<reference evidence="4" key="1">
    <citation type="journal article" date="2019" name="Int. J. Syst. Evol. Microbiol.">
        <title>The Global Catalogue of Microorganisms (GCM) 10K type strain sequencing project: providing services to taxonomists for standard genome sequencing and annotation.</title>
        <authorList>
            <consortium name="The Broad Institute Genomics Platform"/>
            <consortium name="The Broad Institute Genome Sequencing Center for Infectious Disease"/>
            <person name="Wu L."/>
            <person name="Ma J."/>
        </authorList>
    </citation>
    <scope>NUCLEOTIDE SEQUENCE [LARGE SCALE GENOMIC DNA]</scope>
    <source>
        <strain evidence="4">JCM 17926</strain>
    </source>
</reference>
<dbReference type="PANTHER" id="PTHR43569">
    <property type="entry name" value="AMIDOHYDROLASE"/>
    <property type="match status" value="1"/>
</dbReference>
<evidence type="ECO:0000313" key="3">
    <source>
        <dbReference type="EMBL" id="GAA4441093.1"/>
    </source>
</evidence>
<dbReference type="Pfam" id="PF04909">
    <property type="entry name" value="Amidohydro_2"/>
    <property type="match status" value="1"/>
</dbReference>
<dbReference type="Proteomes" id="UP001500552">
    <property type="component" value="Unassembled WGS sequence"/>
</dbReference>
<dbReference type="InterPro" id="IPR032466">
    <property type="entry name" value="Metal_Hydrolase"/>
</dbReference>
<dbReference type="SUPFAM" id="SSF51556">
    <property type="entry name" value="Metallo-dependent hydrolases"/>
    <property type="match status" value="1"/>
</dbReference>